<protein>
    <submittedName>
        <fullName evidence="2">VWA domain-containing protein</fullName>
    </submittedName>
</protein>
<dbReference type="InterPro" id="IPR051928">
    <property type="entry name" value="NorD/CobT"/>
</dbReference>
<dbReference type="EMBL" id="QZKU01000066">
    <property type="protein sequence ID" value="RJP21663.1"/>
    <property type="molecule type" value="Genomic_DNA"/>
</dbReference>
<gene>
    <name evidence="2" type="ORF">C4520_09500</name>
</gene>
<dbReference type="SMART" id="SM00327">
    <property type="entry name" value="VWA"/>
    <property type="match status" value="1"/>
</dbReference>
<dbReference type="CDD" id="cd01454">
    <property type="entry name" value="vWA_norD_type"/>
    <property type="match status" value="1"/>
</dbReference>
<dbReference type="PROSITE" id="PS50234">
    <property type="entry name" value="VWFA"/>
    <property type="match status" value="1"/>
</dbReference>
<dbReference type="SUPFAM" id="SSF53300">
    <property type="entry name" value="vWA-like"/>
    <property type="match status" value="1"/>
</dbReference>
<dbReference type="PANTHER" id="PTHR41248">
    <property type="entry name" value="NORD PROTEIN"/>
    <property type="match status" value="1"/>
</dbReference>
<accession>A0A3A4NLX8</accession>
<dbReference type="Proteomes" id="UP000265882">
    <property type="component" value="Unassembled WGS sequence"/>
</dbReference>
<dbReference type="PANTHER" id="PTHR41248:SF1">
    <property type="entry name" value="NORD PROTEIN"/>
    <property type="match status" value="1"/>
</dbReference>
<sequence>MTNPAHTNCHSSFLPRGAGLRLNEVANILELYCSAVAARNLQIKPVHEAPPDLLPDRRDLPLTDGKTIYLAETAGRRSSIDEFDYFLVPAAHQAAYIEFGTFDLDLDVLFNKNLPDELLKVLEAVPFISHYDLFFRLFNNPRLARDIFFFVEDGRIDYRLCSRYCGLAPRLRRIATESLADRPLPASLPPLEALIECLARLSLGEHPIDHLPPEKRPVFEEMEDAYAPVMNLQATVTDSAVITIRIYSILRQYAPELFAAPESIATPVPGQEGNENYLPAHPVEFRGQTDFARIQINRALDFLEELEEDQAGMESPMSPEMLNKLIESGAKIKILGVTAEELRDSTGLFATDLKGLLQQKMKEIDPEHKKKLARFLDHAKAQLDEASRVYYYDEWDYLNGDYKRRWCRLREVAVEPGSGDEAAQIKREHSALIASIKRQYQRIRPEMLTKVKRLRDGEEVVLDHVIDAVIDRKAGVTPSYRVYQNRERRARDIATCFLLDLSASTDEWVVEDPHLHQRKPSHPRPNLLSALPHEVREEFEEAYSHPAGGKRVIDLEREALVIMAEALENLGDEYAIYGFSGYGRENVELFSIKEFSEKYSERVRRKIGAIEPKKSTRMGPAVRHALQKLNKTGRTMKILILLSDGYPQDFDYGPDRSSREYGLHDTMVALQEARNKSIHTFCITVDQAGNDYLHEMCGGRDYFIVKKPSTLPRILPRIYRRLTV</sequence>
<evidence type="ECO:0000313" key="3">
    <source>
        <dbReference type="Proteomes" id="UP000265882"/>
    </source>
</evidence>
<dbReference type="AlphaFoldDB" id="A0A3A4NLX8"/>
<comment type="caution">
    <text evidence="2">The sequence shown here is derived from an EMBL/GenBank/DDBJ whole genome shotgun (WGS) entry which is preliminary data.</text>
</comment>
<evidence type="ECO:0000259" key="1">
    <source>
        <dbReference type="PROSITE" id="PS50234"/>
    </source>
</evidence>
<dbReference type="Pfam" id="PF00092">
    <property type="entry name" value="VWA"/>
    <property type="match status" value="1"/>
</dbReference>
<dbReference type="InterPro" id="IPR002035">
    <property type="entry name" value="VWF_A"/>
</dbReference>
<proteinExistence type="predicted"/>
<reference evidence="2 3" key="1">
    <citation type="journal article" date="2017" name="ISME J.">
        <title>Energy and carbon metabolisms in a deep terrestrial subsurface fluid microbial community.</title>
        <authorList>
            <person name="Momper L."/>
            <person name="Jungbluth S.P."/>
            <person name="Lee M.D."/>
            <person name="Amend J.P."/>
        </authorList>
    </citation>
    <scope>NUCLEOTIDE SEQUENCE [LARGE SCALE GENOMIC DNA]</scope>
    <source>
        <strain evidence="2">SURF_5</strain>
    </source>
</reference>
<dbReference type="Gene3D" id="3.40.50.410">
    <property type="entry name" value="von Willebrand factor, type A domain"/>
    <property type="match status" value="1"/>
</dbReference>
<feature type="domain" description="VWFA" evidence="1">
    <location>
        <begin position="494"/>
        <end position="718"/>
    </location>
</feature>
<evidence type="ECO:0000313" key="2">
    <source>
        <dbReference type="EMBL" id="RJP21663.1"/>
    </source>
</evidence>
<name>A0A3A4NLX8_ABYX5</name>
<organism evidence="2 3">
    <name type="scientific">Abyssobacteria bacterium (strain SURF_5)</name>
    <dbReference type="NCBI Taxonomy" id="2093360"/>
    <lineage>
        <taxon>Bacteria</taxon>
        <taxon>Pseudomonadati</taxon>
        <taxon>Candidatus Hydrogenedentota</taxon>
        <taxon>Candidatus Abyssobacteria</taxon>
    </lineage>
</organism>
<dbReference type="InterPro" id="IPR036465">
    <property type="entry name" value="vWFA_dom_sf"/>
</dbReference>